<protein>
    <submittedName>
        <fullName evidence="1">HAD domain-containing protein</fullName>
    </submittedName>
</protein>
<gene>
    <name evidence="1" type="ORF">L0P48_16225</name>
</gene>
<comment type="caution">
    <text evidence="1">The sequence shown here is derived from an EMBL/GenBank/DDBJ whole genome shotgun (WGS) entry which is preliminary data.</text>
</comment>
<name>A0AAW5CS12_9FIRM</name>
<dbReference type="AlphaFoldDB" id="A0AAW5CS12"/>
<dbReference type="RefSeq" id="WP_237972666.1">
    <property type="nucleotide sequence ID" value="NZ_JAKNDE010000032.1"/>
</dbReference>
<dbReference type="EMBL" id="JAKNDE010000032">
    <property type="protein sequence ID" value="MCG5035137.1"/>
    <property type="molecule type" value="Genomic_DNA"/>
</dbReference>
<dbReference type="Proteomes" id="UP001200089">
    <property type="component" value="Unassembled WGS sequence"/>
</dbReference>
<evidence type="ECO:0000313" key="2">
    <source>
        <dbReference type="Proteomes" id="UP001200089"/>
    </source>
</evidence>
<proteinExistence type="predicted"/>
<reference evidence="1" key="1">
    <citation type="submission" date="2022-01" db="EMBL/GenBank/DDBJ databases">
        <title>Collection of gut derived symbiotic bacterial strains cultured from healthy donors.</title>
        <authorList>
            <person name="Lin H."/>
            <person name="Kohout C."/>
            <person name="Waligurski E."/>
            <person name="Pamer E.G."/>
        </authorList>
    </citation>
    <scope>NUCLEOTIDE SEQUENCE</scope>
    <source>
        <strain evidence="1">DFI.1.11</strain>
    </source>
</reference>
<organism evidence="1 2">
    <name type="scientific">Blautia massiliensis</name>
    <name type="common">ex Durand et al. 2017</name>
    <dbReference type="NCBI Taxonomy" id="1737424"/>
    <lineage>
        <taxon>Bacteria</taxon>
        <taxon>Bacillati</taxon>
        <taxon>Bacillota</taxon>
        <taxon>Clostridia</taxon>
        <taxon>Lachnospirales</taxon>
        <taxon>Lachnospiraceae</taxon>
        <taxon>Blautia</taxon>
    </lineage>
</organism>
<dbReference type="Pfam" id="PF18143">
    <property type="entry name" value="HAD_SAK_2"/>
    <property type="match status" value="1"/>
</dbReference>
<accession>A0AAW5CS12</accession>
<sequence length="168" mass="19223">MAKIFSPVNIIFLDVDGVLNNMAFLKGKDIGEEIDIRAVEHLAEIYKECDCRIVLSSSWRELCGSETKEPHSMYRYLEDCLGKYGMEIMDVTPAIMSNRPEEIAAWLEENGNLVKNFVSLDDDFDEKHYKKFGIGGHLVRTEFYVDDETKGGLLEEHVKKAKRILKGD</sequence>
<evidence type="ECO:0000313" key="1">
    <source>
        <dbReference type="EMBL" id="MCG5035137.1"/>
    </source>
</evidence>